<gene>
    <name evidence="9" type="ORF">KDA27_16715</name>
</gene>
<feature type="transmembrane region" description="Helical" evidence="8">
    <location>
        <begin position="493"/>
        <end position="511"/>
    </location>
</feature>
<dbReference type="InterPro" id="IPR001463">
    <property type="entry name" value="Na/Ala_symport"/>
</dbReference>
<evidence type="ECO:0000256" key="7">
    <source>
        <dbReference type="ARBA" id="ARBA00023136"/>
    </source>
</evidence>
<keyword evidence="5 8" id="KW-0812">Transmembrane</keyword>
<evidence type="ECO:0000313" key="10">
    <source>
        <dbReference type="Proteomes" id="UP000739538"/>
    </source>
</evidence>
<dbReference type="Pfam" id="PF01235">
    <property type="entry name" value="Na_Ala_symp"/>
    <property type="match status" value="1"/>
</dbReference>
<keyword evidence="7 8" id="KW-0472">Membrane</keyword>
<evidence type="ECO:0000256" key="5">
    <source>
        <dbReference type="ARBA" id="ARBA00022692"/>
    </source>
</evidence>
<evidence type="ECO:0000256" key="4">
    <source>
        <dbReference type="ARBA" id="ARBA00022475"/>
    </source>
</evidence>
<dbReference type="Proteomes" id="UP000739538">
    <property type="component" value="Unassembled WGS sequence"/>
</dbReference>
<feature type="transmembrane region" description="Helical" evidence="8">
    <location>
        <begin position="191"/>
        <end position="212"/>
    </location>
</feature>
<evidence type="ECO:0000256" key="2">
    <source>
        <dbReference type="ARBA" id="ARBA00009261"/>
    </source>
</evidence>
<evidence type="ECO:0000256" key="3">
    <source>
        <dbReference type="ARBA" id="ARBA00022448"/>
    </source>
</evidence>
<organism evidence="9 10">
    <name type="scientific">Eiseniibacteriota bacterium</name>
    <dbReference type="NCBI Taxonomy" id="2212470"/>
    <lineage>
        <taxon>Bacteria</taxon>
        <taxon>Candidatus Eiseniibacteriota</taxon>
    </lineage>
</organism>
<dbReference type="EMBL" id="JAGQHS010000100">
    <property type="protein sequence ID" value="MCA9757449.1"/>
    <property type="molecule type" value="Genomic_DNA"/>
</dbReference>
<keyword evidence="3 8" id="KW-0813">Transport</keyword>
<dbReference type="GO" id="GO:0005886">
    <property type="term" value="C:plasma membrane"/>
    <property type="evidence" value="ECO:0007669"/>
    <property type="project" value="UniProtKB-SubCell"/>
</dbReference>
<keyword evidence="6 8" id="KW-1133">Transmembrane helix</keyword>
<name>A0A956NEF2_UNCEI</name>
<keyword evidence="8" id="KW-0769">Symport</keyword>
<feature type="transmembrane region" description="Helical" evidence="8">
    <location>
        <begin position="73"/>
        <end position="95"/>
    </location>
</feature>
<evidence type="ECO:0000313" key="9">
    <source>
        <dbReference type="EMBL" id="MCA9757449.1"/>
    </source>
</evidence>
<proteinExistence type="inferred from homology"/>
<evidence type="ECO:0000256" key="6">
    <source>
        <dbReference type="ARBA" id="ARBA00022989"/>
    </source>
</evidence>
<evidence type="ECO:0000256" key="1">
    <source>
        <dbReference type="ARBA" id="ARBA00004651"/>
    </source>
</evidence>
<protein>
    <submittedName>
        <fullName evidence="9">Sodium:alanine symporter family protein</fullName>
    </submittedName>
</protein>
<dbReference type="NCBIfam" id="TIGR00835">
    <property type="entry name" value="agcS"/>
    <property type="match status" value="1"/>
</dbReference>
<feature type="transmembrane region" description="Helical" evidence="8">
    <location>
        <begin position="22"/>
        <end position="43"/>
    </location>
</feature>
<comment type="similarity">
    <text evidence="2 8">Belongs to the alanine or glycine:cation symporter (AGCS) (TC 2.A.25) family.</text>
</comment>
<sequence length="550" mass="58490">MNILEAIVNVGNRYVWGWPEKFPILVALLLSAGLFVTLRLLFIQVRAFSHGWRVVAGKYDDPTQKGDISHFQALTTALSATVGIGNIAGVATAIHYGGPGALFWMWLTAFFGMALKYVECTLSMQHRVFDEKGESAGGPMYYIERGLGASWKPLALFFAFCAVICSFGSGNMNQANTVSLSASHALGVPSWLSGGIMAAVVALVIIGGIKRIGAVTSRLAPAMFVLYSVGAVIIIAKNLGGVPAAFQTIVSQAFNPTAGFGGTAAGVFATTLIWGVKRGLFSNEAGQGSAPIAHAAAKTDKPVREGMVAMLGPFIDTLVICTMTGLCIVLTGVWDQYKNIPIDPLTCAVHEAAFAPNRGDSPAAAPLLSGELRIVNGAPVGAALENNDGFVFDTHFVDAQGVAFEGTLKVVDGSIVGDDGSYPEGLTATGSCLLNSSALTTWAFEKELGSFGIWIVTLSVFLFAVSTTISWSYYGDRCTEYLFGIRSVPIYRWLYVGFVFVGAVLALEVVWAYGDLALGLMSAPNLIAIFLLTNRVRRSTDEYYAKGFHK</sequence>
<dbReference type="GO" id="GO:0005283">
    <property type="term" value="F:amino acid:sodium symporter activity"/>
    <property type="evidence" value="ECO:0007669"/>
    <property type="project" value="InterPro"/>
</dbReference>
<feature type="transmembrane region" description="Helical" evidence="8">
    <location>
        <begin position="101"/>
        <end position="118"/>
    </location>
</feature>
<feature type="transmembrane region" description="Helical" evidence="8">
    <location>
        <begin position="224"/>
        <end position="246"/>
    </location>
</feature>
<comment type="caution">
    <text evidence="9">The sequence shown here is derived from an EMBL/GenBank/DDBJ whole genome shotgun (WGS) entry which is preliminary data.</text>
</comment>
<reference evidence="9" key="2">
    <citation type="journal article" date="2021" name="Microbiome">
        <title>Successional dynamics and alternative stable states in a saline activated sludge microbial community over 9 years.</title>
        <authorList>
            <person name="Wang Y."/>
            <person name="Ye J."/>
            <person name="Ju F."/>
            <person name="Liu L."/>
            <person name="Boyd J.A."/>
            <person name="Deng Y."/>
            <person name="Parks D.H."/>
            <person name="Jiang X."/>
            <person name="Yin X."/>
            <person name="Woodcroft B.J."/>
            <person name="Tyson G.W."/>
            <person name="Hugenholtz P."/>
            <person name="Polz M.F."/>
            <person name="Zhang T."/>
        </authorList>
    </citation>
    <scope>NUCLEOTIDE SEQUENCE</scope>
    <source>
        <strain evidence="9">HKST-UBA02</strain>
    </source>
</reference>
<feature type="transmembrane region" description="Helical" evidence="8">
    <location>
        <begin position="258"/>
        <end position="276"/>
    </location>
</feature>
<dbReference type="AlphaFoldDB" id="A0A956NEF2"/>
<comment type="subcellular location">
    <subcellularLocation>
        <location evidence="1 8">Cell membrane</location>
        <topology evidence="1 8">Multi-pass membrane protein</topology>
    </subcellularLocation>
</comment>
<keyword evidence="4 8" id="KW-1003">Cell membrane</keyword>
<feature type="transmembrane region" description="Helical" evidence="8">
    <location>
        <begin position="451"/>
        <end position="473"/>
    </location>
</feature>
<dbReference type="PANTHER" id="PTHR30330">
    <property type="entry name" value="AGSS FAMILY TRANSPORTER, SODIUM-ALANINE"/>
    <property type="match status" value="1"/>
</dbReference>
<feature type="transmembrane region" description="Helical" evidence="8">
    <location>
        <begin position="517"/>
        <end position="536"/>
    </location>
</feature>
<accession>A0A956NEF2</accession>
<feature type="transmembrane region" description="Helical" evidence="8">
    <location>
        <begin position="308"/>
        <end position="334"/>
    </location>
</feature>
<evidence type="ECO:0000256" key="8">
    <source>
        <dbReference type="RuleBase" id="RU363064"/>
    </source>
</evidence>
<feature type="transmembrane region" description="Helical" evidence="8">
    <location>
        <begin position="154"/>
        <end position="171"/>
    </location>
</feature>
<reference evidence="9" key="1">
    <citation type="submission" date="2020-04" db="EMBL/GenBank/DDBJ databases">
        <authorList>
            <person name="Zhang T."/>
        </authorList>
    </citation>
    <scope>NUCLEOTIDE SEQUENCE</scope>
    <source>
        <strain evidence="9">HKST-UBA02</strain>
    </source>
</reference>
<dbReference type="PRINTS" id="PR00175">
    <property type="entry name" value="NAALASMPORT"/>
</dbReference>
<dbReference type="Gene3D" id="1.20.1740.10">
    <property type="entry name" value="Amino acid/polyamine transporter I"/>
    <property type="match status" value="1"/>
</dbReference>
<dbReference type="PROSITE" id="PS00873">
    <property type="entry name" value="NA_ALANINE_SYMP"/>
    <property type="match status" value="1"/>
</dbReference>
<dbReference type="PANTHER" id="PTHR30330:SF3">
    <property type="entry name" value="TRANSCRIPTIONAL REGULATOR, LRP FAMILY"/>
    <property type="match status" value="1"/>
</dbReference>